<geneLocation type="mitochondrion" evidence="3"/>
<feature type="coiled-coil region" evidence="1">
    <location>
        <begin position="66"/>
        <end position="114"/>
    </location>
</feature>
<sequence length="439" mass="49784">MSVVSGMDMLTDGAASSAASQTGATQAPSRSPSPGKRSQSGKRPSGPVNKQNVAYADLQSLYTDVLQKYREEVKSKTAMMQEAKRKDELVLRREARFREQIQKLQQKLDGYSQTQTQQADSQESIKRIRSLHTTIQDNILLLQNRTSQVLKDQERDLLRAFKTRMCDVNDELDRERRKNESGSSEWVQRCHKLTEELEWMKDMTYRLEEQNKQLAKDNKRLKSQLKTQEEDREFLIKQILVIKKDYARLRDAGAVESPSYKSLPTLPQSTLAMRPNSAAAAEAGRAAATVHASRMVSSAPRAPADLEKRFQNTVRHMRHEMKMAQTQIASLQARLNEQLHGRQELQAFLRSCVDDIREEILQRGGGRTADLDNLSSSEFNKAERSAVMARLFAQEKTLRAFQEQLAGQSRPKCRTAPGFEPMKQQRPPCDTATASAADQ</sequence>
<evidence type="ECO:0000313" key="3">
    <source>
        <dbReference type="EMBL" id="SPQ95883.1"/>
    </source>
</evidence>
<feature type="compositionally biased region" description="Polar residues" evidence="2">
    <location>
        <begin position="28"/>
        <end position="51"/>
    </location>
</feature>
<gene>
    <name evidence="3" type="ORF">PLBR_LOCUS3098</name>
</gene>
<evidence type="ECO:0000256" key="1">
    <source>
        <dbReference type="SAM" id="Coils"/>
    </source>
</evidence>
<feature type="region of interest" description="Disordered" evidence="2">
    <location>
        <begin position="404"/>
        <end position="439"/>
    </location>
</feature>
<feature type="compositionally biased region" description="Low complexity" evidence="2">
    <location>
        <begin position="13"/>
        <end position="27"/>
    </location>
</feature>
<name>A0A3P3Y6U0_PLABS</name>
<feature type="region of interest" description="Disordered" evidence="2">
    <location>
        <begin position="1"/>
        <end position="51"/>
    </location>
</feature>
<dbReference type="Proteomes" id="UP000290189">
    <property type="component" value="Unassembled WGS sequence"/>
</dbReference>
<organism evidence="3 4">
    <name type="scientific">Plasmodiophora brassicae</name>
    <name type="common">Clubroot disease agent</name>
    <dbReference type="NCBI Taxonomy" id="37360"/>
    <lineage>
        <taxon>Eukaryota</taxon>
        <taxon>Sar</taxon>
        <taxon>Rhizaria</taxon>
        <taxon>Endomyxa</taxon>
        <taxon>Phytomyxea</taxon>
        <taxon>Plasmodiophorida</taxon>
        <taxon>Plasmodiophoridae</taxon>
        <taxon>Plasmodiophora</taxon>
    </lineage>
</organism>
<dbReference type="PANTHER" id="PTHR40515:SF1">
    <property type="entry name" value="CILIA- AND FLAGELLA-ASSOCIATED PROTEIN 157"/>
    <property type="match status" value="1"/>
</dbReference>
<protein>
    <recommendedName>
        <fullName evidence="5">Cilia- and flagella-associated protein 157</fullName>
    </recommendedName>
</protein>
<reference evidence="3 4" key="1">
    <citation type="submission" date="2018-03" db="EMBL/GenBank/DDBJ databases">
        <authorList>
            <person name="Fogelqvist J."/>
        </authorList>
    </citation>
    <scope>NUCLEOTIDE SEQUENCE [LARGE SCALE GENOMIC DNA]</scope>
</reference>
<evidence type="ECO:0008006" key="5">
    <source>
        <dbReference type="Google" id="ProtNLM"/>
    </source>
</evidence>
<dbReference type="AlphaFoldDB" id="A0A3P3Y6U0"/>
<evidence type="ECO:0000313" key="4">
    <source>
        <dbReference type="Proteomes" id="UP000290189"/>
    </source>
</evidence>
<keyword evidence="3" id="KW-0496">Mitochondrion</keyword>
<feature type="coiled-coil region" evidence="1">
    <location>
        <begin position="204"/>
        <end position="238"/>
    </location>
</feature>
<proteinExistence type="predicted"/>
<dbReference type="PANTHER" id="PTHR40515">
    <property type="entry name" value="CILIA- AND FLAGELLA-ASSOCIATED PROTEIN 157"/>
    <property type="match status" value="1"/>
</dbReference>
<accession>A0A3P3Y6U0</accession>
<evidence type="ECO:0000256" key="2">
    <source>
        <dbReference type="SAM" id="MobiDB-lite"/>
    </source>
</evidence>
<keyword evidence="1" id="KW-0175">Coiled coil</keyword>
<dbReference type="EMBL" id="OVEO01000004">
    <property type="protein sequence ID" value="SPQ95883.1"/>
    <property type="molecule type" value="Genomic_DNA"/>
</dbReference>